<feature type="modified residue" description="O-UMP-tyrosine" evidence="1">
    <location>
        <position position="50"/>
    </location>
</feature>
<dbReference type="AlphaFoldDB" id="A0A5M4AWU6"/>
<dbReference type="InterPro" id="IPR017918">
    <property type="entry name" value="N-reg_PII_CS"/>
</dbReference>
<accession>A0A5M4AWU6</accession>
<proteinExistence type="inferred from homology"/>
<organism evidence="3 4">
    <name type="scientific">Prolixibacter bellariivorans</name>
    <dbReference type="NCBI Taxonomy" id="314319"/>
    <lineage>
        <taxon>Bacteria</taxon>
        <taxon>Pseudomonadati</taxon>
        <taxon>Bacteroidota</taxon>
        <taxon>Bacteroidia</taxon>
        <taxon>Marinilabiliales</taxon>
        <taxon>Prolixibacteraceae</taxon>
        <taxon>Prolixibacter</taxon>
    </lineage>
</organism>
<dbReference type="SMART" id="SM00938">
    <property type="entry name" value="P-II"/>
    <property type="match status" value="1"/>
</dbReference>
<dbReference type="PANTHER" id="PTHR30115">
    <property type="entry name" value="NITROGEN REGULATORY PROTEIN P-II"/>
    <property type="match status" value="1"/>
</dbReference>
<dbReference type="InterPro" id="IPR002187">
    <property type="entry name" value="N-reg_PII"/>
</dbReference>
<dbReference type="PANTHER" id="PTHR30115:SF11">
    <property type="entry name" value="NITROGEN REGULATORY PROTEIN P-II HOMOLOG"/>
    <property type="match status" value="1"/>
</dbReference>
<comment type="caution">
    <text evidence="3">The sequence shown here is derived from an EMBL/GenBank/DDBJ whole genome shotgun (WGS) entry which is preliminary data.</text>
</comment>
<dbReference type="GO" id="GO:0006808">
    <property type="term" value="P:regulation of nitrogen utilization"/>
    <property type="evidence" value="ECO:0007669"/>
    <property type="project" value="InterPro"/>
</dbReference>
<dbReference type="Pfam" id="PF00543">
    <property type="entry name" value="P-II"/>
    <property type="match status" value="1"/>
</dbReference>
<dbReference type="PRINTS" id="PR00340">
    <property type="entry name" value="PIIGLNB"/>
</dbReference>
<comment type="similarity">
    <text evidence="2">Belongs to the P(II) protein family.</text>
</comment>
<evidence type="ECO:0000313" key="3">
    <source>
        <dbReference type="EMBL" id="GET32083.1"/>
    </source>
</evidence>
<dbReference type="GO" id="GO:0030234">
    <property type="term" value="F:enzyme regulator activity"/>
    <property type="evidence" value="ECO:0007669"/>
    <property type="project" value="InterPro"/>
</dbReference>
<sequence>MKKIEAIIRKTKFDEVKEALKEVGIDFFSYWDVRGIGQARQERVYRGVVYDTSSIERTKLSIIVRDKNVNKTVKAILDTAQTGEIGDGKIFVVDIQESYRIRTGESGDEALFIKGLEE</sequence>
<gene>
    <name evidence="3" type="ORF">PbJCM13498_09460</name>
</gene>
<name>A0A5M4AWU6_9BACT</name>
<keyword evidence="1" id="KW-0597">Phosphoprotein</keyword>
<dbReference type="InterPro" id="IPR011322">
    <property type="entry name" value="N-reg_PII-like_a/b"/>
</dbReference>
<dbReference type="EMBL" id="BLAX01000001">
    <property type="protein sequence ID" value="GET32083.1"/>
    <property type="molecule type" value="Genomic_DNA"/>
</dbReference>
<evidence type="ECO:0000313" key="4">
    <source>
        <dbReference type="Proteomes" id="UP000391834"/>
    </source>
</evidence>
<dbReference type="OrthoDB" id="9802729at2"/>
<dbReference type="PROSITE" id="PS51343">
    <property type="entry name" value="PII_GLNB_DOM"/>
    <property type="match status" value="1"/>
</dbReference>
<evidence type="ECO:0000256" key="1">
    <source>
        <dbReference type="PIRSR" id="PIRSR602187-50"/>
    </source>
</evidence>
<evidence type="ECO:0000256" key="2">
    <source>
        <dbReference type="RuleBase" id="RU003936"/>
    </source>
</evidence>
<dbReference type="Gene3D" id="3.30.70.120">
    <property type="match status" value="1"/>
</dbReference>
<keyword evidence="4" id="KW-1185">Reference proteome</keyword>
<dbReference type="GO" id="GO:0005524">
    <property type="term" value="F:ATP binding"/>
    <property type="evidence" value="ECO:0007669"/>
    <property type="project" value="TreeGrafter"/>
</dbReference>
<reference evidence="3 4" key="1">
    <citation type="submission" date="2019-10" db="EMBL/GenBank/DDBJ databases">
        <title>Prolixibacter strains distinguished by the presence of nitrate reductase genes were adept at nitrate-dependent anaerobic corrosion of metallic iron and carbon steel.</title>
        <authorList>
            <person name="Iino T."/>
            <person name="Shono N."/>
            <person name="Ito K."/>
            <person name="Nakamura R."/>
            <person name="Sueoka K."/>
            <person name="Harayama S."/>
            <person name="Ohkuma M."/>
        </authorList>
    </citation>
    <scope>NUCLEOTIDE SEQUENCE [LARGE SCALE GENOMIC DNA]</scope>
    <source>
        <strain evidence="3 4">JCM 13498</strain>
    </source>
</reference>
<dbReference type="SUPFAM" id="SSF54913">
    <property type="entry name" value="GlnB-like"/>
    <property type="match status" value="1"/>
</dbReference>
<protein>
    <submittedName>
        <fullName evidence="3">Nitrogen regulatory protein P-II</fullName>
    </submittedName>
</protein>
<dbReference type="PROSITE" id="PS00638">
    <property type="entry name" value="PII_GLNB_CTER"/>
    <property type="match status" value="1"/>
</dbReference>
<dbReference type="GO" id="GO:0005829">
    <property type="term" value="C:cytosol"/>
    <property type="evidence" value="ECO:0007669"/>
    <property type="project" value="TreeGrafter"/>
</dbReference>
<dbReference type="RefSeq" id="WP_025863408.1">
    <property type="nucleotide sequence ID" value="NZ_BLAX01000001.1"/>
</dbReference>
<dbReference type="Proteomes" id="UP000391834">
    <property type="component" value="Unassembled WGS sequence"/>
</dbReference>
<dbReference type="InterPro" id="IPR015867">
    <property type="entry name" value="N-reg_PII/ATP_PRibTrfase_C"/>
</dbReference>